<name>A0ABU4VLT2_9ACTN</name>
<keyword evidence="2" id="KW-0732">Signal</keyword>
<dbReference type="PANTHER" id="PTHR40274">
    <property type="entry name" value="VIRGINIAMYCIN B LYASE"/>
    <property type="match status" value="1"/>
</dbReference>
<dbReference type="InterPro" id="IPR015943">
    <property type="entry name" value="WD40/YVTN_repeat-like_dom_sf"/>
</dbReference>
<dbReference type="InterPro" id="IPR006311">
    <property type="entry name" value="TAT_signal"/>
</dbReference>
<dbReference type="PANTHER" id="PTHR40274:SF3">
    <property type="entry name" value="VIRGINIAMYCIN B LYASE"/>
    <property type="match status" value="1"/>
</dbReference>
<feature type="compositionally biased region" description="Pro residues" evidence="1">
    <location>
        <begin position="1"/>
        <end position="11"/>
    </location>
</feature>
<accession>A0ABU4VLT2</accession>
<proteinExistence type="predicted"/>
<feature type="chain" id="PRO_5045292755" description="SMP-30/Gluconolactonase/LRE-like region domain-containing protein" evidence="2">
    <location>
        <begin position="42"/>
        <end position="484"/>
    </location>
</feature>
<dbReference type="InterPro" id="IPR051344">
    <property type="entry name" value="Vgb"/>
</dbReference>
<dbReference type="Proteomes" id="UP001277761">
    <property type="component" value="Unassembled WGS sequence"/>
</dbReference>
<dbReference type="Gene3D" id="2.130.10.10">
    <property type="entry name" value="YVTN repeat-like/Quinoprotein amine dehydrogenase"/>
    <property type="match status" value="1"/>
</dbReference>
<dbReference type="RefSeq" id="WP_319954571.1">
    <property type="nucleotide sequence ID" value="NZ_JAXAVX010000006.1"/>
</dbReference>
<evidence type="ECO:0000256" key="2">
    <source>
        <dbReference type="SAM" id="SignalP"/>
    </source>
</evidence>
<dbReference type="EMBL" id="JAXAVX010000006">
    <property type="protein sequence ID" value="MDX8152415.1"/>
    <property type="molecule type" value="Genomic_DNA"/>
</dbReference>
<evidence type="ECO:0000313" key="3">
    <source>
        <dbReference type="EMBL" id="MDX8152415.1"/>
    </source>
</evidence>
<dbReference type="Pfam" id="PF24684">
    <property type="entry name" value="Vgb_lyase"/>
    <property type="match status" value="1"/>
</dbReference>
<feature type="signal peptide" evidence="2">
    <location>
        <begin position="1"/>
        <end position="41"/>
    </location>
</feature>
<sequence length="484" mass="50036">MSRPVPSPTPMPRRSRRARRGATALALALAAGATLPPVAGAAPSVGAVLDLPAPPRHLTTTPDGDVWIALGGTNPDLARVHDGVVTGFALAAASFPSGITTGPDGRLWLTQSGGVVRVDPAAPASGTAFAIPGLDDPRRIVTGPDGNLWTASGDRVFRIPPGDPAGRATFTVAGMSATSIAAGGDGHLWITDFAGQRVVRMATDGTFTTTALGESPQDVAAGPDGQVAITGPTSSPHRIWRVTAGGQPDATLVPASDVFGIAYGGDGAYWSARFATASLARLTPSGEVSELTGLPTGSGPRYLVAAGGRLWVGLEQSEQVAEIRDVAPPVPADEPPVVGGDPPPVVDRAAPRVSDTTVLRRRFRAGRVLRPARGGRSGVGTALRLTLGEAATVAVTVEQRRAGRRAGGTCRPPRRTRSGRACSRWVPVQELRRTAAAGRVSIHLDGRRRGRALPAGAYRLRVLAIDAAGNRSPVRTRAIRIVRR</sequence>
<dbReference type="SUPFAM" id="SSF63829">
    <property type="entry name" value="Calcium-dependent phosphotriesterase"/>
    <property type="match status" value="1"/>
</dbReference>
<reference evidence="3 4" key="1">
    <citation type="submission" date="2023-11" db="EMBL/GenBank/DDBJ databases">
        <authorList>
            <person name="Xu M."/>
            <person name="Jiang T."/>
        </authorList>
    </citation>
    <scope>NUCLEOTIDE SEQUENCE [LARGE SCALE GENOMIC DNA]</scope>
    <source>
        <strain evidence="3 4">SD</strain>
    </source>
</reference>
<evidence type="ECO:0008006" key="5">
    <source>
        <dbReference type="Google" id="ProtNLM"/>
    </source>
</evidence>
<organism evidence="3 4">
    <name type="scientific">Patulibacter brassicae</name>
    <dbReference type="NCBI Taxonomy" id="1705717"/>
    <lineage>
        <taxon>Bacteria</taxon>
        <taxon>Bacillati</taxon>
        <taxon>Actinomycetota</taxon>
        <taxon>Thermoleophilia</taxon>
        <taxon>Solirubrobacterales</taxon>
        <taxon>Patulibacteraceae</taxon>
        <taxon>Patulibacter</taxon>
    </lineage>
</organism>
<gene>
    <name evidence="3" type="ORF">SK069_12475</name>
</gene>
<feature type="region of interest" description="Disordered" evidence="1">
    <location>
        <begin position="1"/>
        <end position="20"/>
    </location>
</feature>
<protein>
    <recommendedName>
        <fullName evidence="5">SMP-30/Gluconolactonase/LRE-like region domain-containing protein</fullName>
    </recommendedName>
</protein>
<evidence type="ECO:0000313" key="4">
    <source>
        <dbReference type="Proteomes" id="UP001277761"/>
    </source>
</evidence>
<dbReference type="PROSITE" id="PS51318">
    <property type="entry name" value="TAT"/>
    <property type="match status" value="1"/>
</dbReference>
<keyword evidence="4" id="KW-1185">Reference proteome</keyword>
<comment type="caution">
    <text evidence="3">The sequence shown here is derived from an EMBL/GenBank/DDBJ whole genome shotgun (WGS) entry which is preliminary data.</text>
</comment>
<evidence type="ECO:0000256" key="1">
    <source>
        <dbReference type="SAM" id="MobiDB-lite"/>
    </source>
</evidence>